<keyword evidence="2" id="KW-0812">Transmembrane</keyword>
<dbReference type="EMBL" id="FOVM01000001">
    <property type="protein sequence ID" value="SFN39769.1"/>
    <property type="molecule type" value="Genomic_DNA"/>
</dbReference>
<keyword evidence="2" id="KW-1133">Transmembrane helix</keyword>
<keyword evidence="2" id="KW-0472">Membrane</keyword>
<feature type="compositionally biased region" description="Basic and acidic residues" evidence="1">
    <location>
        <begin position="9"/>
        <end position="28"/>
    </location>
</feature>
<gene>
    <name evidence="3" type="ORF">SAMN05216219_0394</name>
</gene>
<dbReference type="Proteomes" id="UP000198867">
    <property type="component" value="Unassembled WGS sequence"/>
</dbReference>
<accession>A0A1I4YQ34</accession>
<sequence length="264" mass="27963">MNASPPPSDAEREREALRRRAHSRHPDVPDDPAEQARLTEPEGARTADSPAGADAGTRDAPAAAGGASIADSTRTESGAGRPDTAGDIATPEGSGEDAPRSLWHRLTATRRRSALVAGALVAGALVAIPAIANTVASLVGPRPDVTLSPVADEADALVRSLLAYRFGSRFESSSIRGYEPYRGFEPWYFEEKQGFQCFAIVDRSIQSVDGANCVPPGVDLFADIDAWSDLGSDYLEGFPDGSIIRFRYRGNSVDVFVYPASGAD</sequence>
<reference evidence="4" key="1">
    <citation type="submission" date="2016-10" db="EMBL/GenBank/DDBJ databases">
        <authorList>
            <person name="Varghese N."/>
            <person name="Submissions S."/>
        </authorList>
    </citation>
    <scope>NUCLEOTIDE SEQUENCE [LARGE SCALE GENOMIC DNA]</scope>
    <source>
        <strain evidence="4">CGMCC 1.11101</strain>
    </source>
</reference>
<organism evidence="3 4">
    <name type="scientific">Mycetocola miduiensis</name>
    <dbReference type="NCBI Taxonomy" id="995034"/>
    <lineage>
        <taxon>Bacteria</taxon>
        <taxon>Bacillati</taxon>
        <taxon>Actinomycetota</taxon>
        <taxon>Actinomycetes</taxon>
        <taxon>Micrococcales</taxon>
        <taxon>Microbacteriaceae</taxon>
        <taxon>Mycetocola</taxon>
    </lineage>
</organism>
<dbReference type="OrthoDB" id="5084315at2"/>
<feature type="transmembrane region" description="Helical" evidence="2">
    <location>
        <begin position="114"/>
        <end position="132"/>
    </location>
</feature>
<proteinExistence type="predicted"/>
<feature type="region of interest" description="Disordered" evidence="1">
    <location>
        <begin position="1"/>
        <end position="101"/>
    </location>
</feature>
<evidence type="ECO:0000313" key="3">
    <source>
        <dbReference type="EMBL" id="SFN39769.1"/>
    </source>
</evidence>
<keyword evidence="4" id="KW-1185">Reference proteome</keyword>
<evidence type="ECO:0000256" key="2">
    <source>
        <dbReference type="SAM" id="Phobius"/>
    </source>
</evidence>
<evidence type="ECO:0000313" key="4">
    <source>
        <dbReference type="Proteomes" id="UP000198867"/>
    </source>
</evidence>
<feature type="compositionally biased region" description="Low complexity" evidence="1">
    <location>
        <begin position="51"/>
        <end position="71"/>
    </location>
</feature>
<name>A0A1I4YQ34_9MICO</name>
<dbReference type="RefSeq" id="WP_090708326.1">
    <property type="nucleotide sequence ID" value="NZ_FOVM01000001.1"/>
</dbReference>
<evidence type="ECO:0000256" key="1">
    <source>
        <dbReference type="SAM" id="MobiDB-lite"/>
    </source>
</evidence>
<protein>
    <submittedName>
        <fullName evidence="3">Uncharacterized protein</fullName>
    </submittedName>
</protein>
<dbReference type="AlphaFoldDB" id="A0A1I4YQ34"/>